<evidence type="ECO:0000313" key="8">
    <source>
        <dbReference type="Proteomes" id="UP000004956"/>
    </source>
</evidence>
<evidence type="ECO:0000259" key="6">
    <source>
        <dbReference type="SMART" id="SM00900"/>
    </source>
</evidence>
<dbReference type="Gene3D" id="3.90.700.10">
    <property type="entry name" value="Succinate dehydrogenase/fumarate reductase flavoprotein, catalytic domain"/>
    <property type="match status" value="1"/>
</dbReference>
<keyword evidence="3 5" id="KW-0274">FAD</keyword>
<dbReference type="PRINTS" id="PR00368">
    <property type="entry name" value="FADPNR"/>
</dbReference>
<dbReference type="PANTHER" id="PTHR43400:SF7">
    <property type="entry name" value="FAD-DEPENDENT OXIDOREDUCTASE 2 FAD BINDING DOMAIN-CONTAINING PROTEIN"/>
    <property type="match status" value="1"/>
</dbReference>
<dbReference type="SUPFAM" id="SSF56425">
    <property type="entry name" value="Succinate dehydrogenase/fumarate reductase flavoprotein, catalytic domain"/>
    <property type="match status" value="1"/>
</dbReference>
<dbReference type="InterPro" id="IPR003953">
    <property type="entry name" value="FAD-dep_OxRdtase_2_FAD-bd"/>
</dbReference>
<comment type="similarity">
    <text evidence="1 5">Belongs to the FAD-dependent oxidoreductase 2 family. FRD/SDH subfamily.</text>
</comment>
<dbReference type="Proteomes" id="UP000004956">
    <property type="component" value="Unassembled WGS sequence"/>
</dbReference>
<feature type="domain" description="FMN-binding" evidence="6">
    <location>
        <begin position="33"/>
        <end position="107"/>
    </location>
</feature>
<protein>
    <recommendedName>
        <fullName evidence="5">Urocanate reductase</fullName>
        <ecNumber evidence="5">1.3.99.33</ecNumber>
    </recommendedName>
</protein>
<dbReference type="GO" id="GO:0010181">
    <property type="term" value="F:FMN binding"/>
    <property type="evidence" value="ECO:0007669"/>
    <property type="project" value="InterPro"/>
</dbReference>
<feature type="chain" id="PRO_5022252294" description="Urocanate reductase" evidence="5">
    <location>
        <begin position="23"/>
        <end position="585"/>
    </location>
</feature>
<dbReference type="Pfam" id="PF00890">
    <property type="entry name" value="FAD_binding_2"/>
    <property type="match status" value="1"/>
</dbReference>
<gene>
    <name evidence="7" type="ORF">HMPREF9440_00458</name>
</gene>
<keyword evidence="8" id="KW-1185">Reference proteome</keyword>
<evidence type="ECO:0000256" key="4">
    <source>
        <dbReference type="ARBA" id="ARBA00023002"/>
    </source>
</evidence>
<dbReference type="InterPro" id="IPR010960">
    <property type="entry name" value="Flavocytochrome_c"/>
</dbReference>
<dbReference type="GO" id="GO:0016020">
    <property type="term" value="C:membrane"/>
    <property type="evidence" value="ECO:0007669"/>
    <property type="project" value="InterPro"/>
</dbReference>
<reference evidence="7 8" key="1">
    <citation type="submission" date="2011-11" db="EMBL/GenBank/DDBJ databases">
        <authorList>
            <person name="Weinstock G."/>
            <person name="Sodergren E."/>
            <person name="Clifton S."/>
            <person name="Fulton L."/>
            <person name="Fulton B."/>
            <person name="Courtney L."/>
            <person name="Fronick C."/>
            <person name="Harrison M."/>
            <person name="Strong C."/>
            <person name="Farmer C."/>
            <person name="Delahaunty K."/>
            <person name="Markovic C."/>
            <person name="Hall O."/>
            <person name="Minx P."/>
            <person name="Tomlinson C."/>
            <person name="Mitreva M."/>
            <person name="Hou S."/>
            <person name="Chen J."/>
            <person name="Wollam A."/>
            <person name="Pepin K.H."/>
            <person name="Johnson M."/>
            <person name="Bhonagiri V."/>
            <person name="Zhang X."/>
            <person name="Suruliraj S."/>
            <person name="Warren W."/>
            <person name="Chinwalla A."/>
            <person name="Mardis E.R."/>
            <person name="Wilson R.K."/>
        </authorList>
    </citation>
    <scope>NUCLEOTIDE SEQUENCE [LARGE SCALE GENOMIC DNA]</scope>
    <source>
        <strain evidence="7 8">YIT 11816</strain>
    </source>
</reference>
<dbReference type="Gene3D" id="3.90.1010.20">
    <property type="match status" value="1"/>
</dbReference>
<organism evidence="7 8">
    <name type="scientific">Sutterella parvirubra YIT 11816</name>
    <dbReference type="NCBI Taxonomy" id="762967"/>
    <lineage>
        <taxon>Bacteria</taxon>
        <taxon>Pseudomonadati</taxon>
        <taxon>Pseudomonadota</taxon>
        <taxon>Betaproteobacteria</taxon>
        <taxon>Burkholderiales</taxon>
        <taxon>Sutterellaceae</taxon>
        <taxon>Sutterella</taxon>
    </lineage>
</organism>
<evidence type="ECO:0000256" key="5">
    <source>
        <dbReference type="RuleBase" id="RU366062"/>
    </source>
</evidence>
<dbReference type="SUPFAM" id="SSF51905">
    <property type="entry name" value="FAD/NAD(P)-binding domain"/>
    <property type="match status" value="1"/>
</dbReference>
<evidence type="ECO:0000256" key="3">
    <source>
        <dbReference type="ARBA" id="ARBA00022827"/>
    </source>
</evidence>
<feature type="signal peptide" evidence="5">
    <location>
        <begin position="1"/>
        <end position="22"/>
    </location>
</feature>
<dbReference type="STRING" id="762967.HMPREF9440_00458"/>
<dbReference type="EMBL" id="AFBQ01000053">
    <property type="protein sequence ID" value="EHY32151.1"/>
    <property type="molecule type" value="Genomic_DNA"/>
</dbReference>
<dbReference type="OrthoDB" id="9813348at2"/>
<dbReference type="EC" id="1.3.99.33" evidence="5"/>
<dbReference type="Pfam" id="PF04205">
    <property type="entry name" value="FMN_bind"/>
    <property type="match status" value="1"/>
</dbReference>
<comment type="cofactor">
    <cofactor evidence="5">
        <name>FAD</name>
        <dbReference type="ChEBI" id="CHEBI:57692"/>
    </cofactor>
    <text evidence="5">Binds 1 FAD per subunit.</text>
</comment>
<dbReference type="InterPro" id="IPR036188">
    <property type="entry name" value="FAD/NAD-bd_sf"/>
</dbReference>
<dbReference type="GO" id="GO:0016491">
    <property type="term" value="F:oxidoreductase activity"/>
    <property type="evidence" value="ECO:0007669"/>
    <property type="project" value="UniProtKB-KW"/>
</dbReference>
<comment type="caution">
    <text evidence="7">The sequence shown here is derived from an EMBL/GenBank/DDBJ whole genome shotgun (WGS) entry which is preliminary data.</text>
</comment>
<sequence length="585" mass="62246">MFMRTKIAAAVIGGLFAATLSAAPITTEGTGIGKHGDVTVAVTFDNGRIQDIKIVKEQENKVLAAKVYTDLKDAVIATNSADLDVISGATFSSKGLLDAVKDAAKKAGVTLSKADKAAIKKVEKAIPKESSYDVVVIGAGGAGFSAAIEAKTAGANVVLLEKMPAVGGNSLISGAEMNVAKNWVQPKLGINDDSPELHAQDTYKGGDQKGDMKVINVMTHQALDAAKWCRDFLGVRFEDDNLFFFGGHSRKRALIPVGHTGTEFITKFQAKADELGIPVITNMKAEELIKDKDGRVVGVKATMDGAEYTFNARGGVVLATGGFGANPEMVKKYNPSIDERFKTTDAPGTTGEALYMAERAGAELVNMGYIQTYPICDPISGVIELIADSRFDGAIMINQEGKRFVEELDRRDVLSHAILEQTGGYCWVLWNDKIGAISNTVGTHTTEYEAFTKQGIMATCDDLKCIADFTKIPYESLKGTVDRVSSMAGKGNDKDFNHRSGLVDMSQGKYYVIKAVPSTHHTMGGVRINEKAEALTAEGKVIPGLWAAGEVTGVTHGTNRLGGNAYTDIIVFGRIAGKAAAEAAK</sequence>
<dbReference type="Gene3D" id="3.50.50.60">
    <property type="entry name" value="FAD/NAD(P)-binding domain"/>
    <property type="match status" value="1"/>
</dbReference>
<dbReference type="InterPro" id="IPR050315">
    <property type="entry name" value="FAD-oxidoreductase_2"/>
</dbReference>
<keyword evidence="5" id="KW-0732">Signal</keyword>
<evidence type="ECO:0000313" key="7">
    <source>
        <dbReference type="EMBL" id="EHY32151.1"/>
    </source>
</evidence>
<dbReference type="PATRIC" id="fig|762967.3.peg.383"/>
<accession>H3KCK5</accession>
<dbReference type="PANTHER" id="PTHR43400">
    <property type="entry name" value="FUMARATE REDUCTASE"/>
    <property type="match status" value="1"/>
</dbReference>
<dbReference type="RefSeq" id="WP_008540967.1">
    <property type="nucleotide sequence ID" value="NZ_JH604880.1"/>
</dbReference>
<dbReference type="SMART" id="SM00900">
    <property type="entry name" value="FMN_bind"/>
    <property type="match status" value="1"/>
</dbReference>
<comment type="cofactor">
    <cofactor evidence="5">
        <name>FMN</name>
        <dbReference type="ChEBI" id="CHEBI:58210"/>
    </cofactor>
    <text evidence="5">Binds 1 or 2 FMN covalently per subunit.</text>
</comment>
<dbReference type="HOGENOM" id="CLU_011398_4_0_4"/>
<dbReference type="InterPro" id="IPR027477">
    <property type="entry name" value="Succ_DH/fumarate_Rdtase_cat_sf"/>
</dbReference>
<dbReference type="AlphaFoldDB" id="H3KCK5"/>
<dbReference type="NCBIfam" id="TIGR01813">
    <property type="entry name" value="flavo_cyto_c"/>
    <property type="match status" value="1"/>
</dbReference>
<dbReference type="InterPro" id="IPR007329">
    <property type="entry name" value="FMN-bd"/>
</dbReference>
<evidence type="ECO:0000256" key="2">
    <source>
        <dbReference type="ARBA" id="ARBA00022630"/>
    </source>
</evidence>
<name>H3KCK5_9BURK</name>
<keyword evidence="4 5" id="KW-0560">Oxidoreductase</keyword>
<comment type="catalytic activity">
    <reaction evidence="5">
        <text>dihydrourocanate + A = urocanate + AH2</text>
        <dbReference type="Rhea" id="RHEA:36059"/>
        <dbReference type="ChEBI" id="CHEBI:13193"/>
        <dbReference type="ChEBI" id="CHEBI:17499"/>
        <dbReference type="ChEBI" id="CHEBI:27247"/>
        <dbReference type="ChEBI" id="CHEBI:72991"/>
        <dbReference type="EC" id="1.3.99.33"/>
    </reaction>
</comment>
<proteinExistence type="inferred from homology"/>
<keyword evidence="2 5" id="KW-0285">Flavoprotein</keyword>
<evidence type="ECO:0000256" key="1">
    <source>
        <dbReference type="ARBA" id="ARBA00008040"/>
    </source>
</evidence>